<evidence type="ECO:0000256" key="6">
    <source>
        <dbReference type="ARBA" id="ARBA00023004"/>
    </source>
</evidence>
<dbReference type="GO" id="GO:0020037">
    <property type="term" value="F:heme binding"/>
    <property type="evidence" value="ECO:0007669"/>
    <property type="project" value="InterPro"/>
</dbReference>
<evidence type="ECO:0000256" key="4">
    <source>
        <dbReference type="ARBA" id="ARBA00022723"/>
    </source>
</evidence>
<keyword evidence="7" id="KW-0503">Monooxygenase</keyword>
<dbReference type="Gene3D" id="1.10.630.10">
    <property type="entry name" value="Cytochrome P450"/>
    <property type="match status" value="1"/>
</dbReference>
<dbReference type="PANTHER" id="PTHR24286">
    <property type="entry name" value="CYTOCHROME P450 26"/>
    <property type="match status" value="1"/>
</dbReference>
<dbReference type="AlphaFoldDB" id="A0A918URC6"/>
<dbReference type="GO" id="GO:0005506">
    <property type="term" value="F:iron ion binding"/>
    <property type="evidence" value="ECO:0007669"/>
    <property type="project" value="InterPro"/>
</dbReference>
<accession>A0A918URC6</accession>
<name>A0A918URC6_9ACTN</name>
<sequence>MGRPGHSGAMDVLSRPLADRTLFALAEGYAWLPNRMRESRDHVVRTRLLGRPAVAVRGPGAVRFFYDEGHVRRHDALPEPVVGTLFGHGAVHTLDGAWHRARKELFLPLLDTDHVTGLVDEVTAAWDEAVRDWRERSRTAPVVLFDEASVVLTRGVCRWAGIPLAAGEAEPLARDLVAMVDGFATAGPRHWRARRARGRQEERFARLVREVRSGEVEAAGDRVLGRVSRHRDGSGGVLEPGTAAVELLNVIRPTVAVSWFLAFTAHALELRPESRKRLRTGDAAYATAFAHEVRRFYPFAPFLGGRAVTDLTWRGEPIPAGGLVVLDVYGQNHDEELWGDPYTFRPERFIERPAGRDELIPQGGGDPWAGHRCPGENLTVGLLEALAIRLASLGYSVPAQDLTIPLRRVPTRPRSGFAVTEVRGPAGRPTAG</sequence>
<dbReference type="GO" id="GO:0016125">
    <property type="term" value="P:sterol metabolic process"/>
    <property type="evidence" value="ECO:0007669"/>
    <property type="project" value="TreeGrafter"/>
</dbReference>
<evidence type="ECO:0000313" key="9">
    <source>
        <dbReference type="EMBL" id="GGZ28168.1"/>
    </source>
</evidence>
<evidence type="ECO:0000313" key="10">
    <source>
        <dbReference type="Proteomes" id="UP000622166"/>
    </source>
</evidence>
<evidence type="ECO:0000256" key="3">
    <source>
        <dbReference type="ARBA" id="ARBA00022617"/>
    </source>
</evidence>
<keyword evidence="6 8" id="KW-0408">Iron</keyword>
<comment type="similarity">
    <text evidence="2">Belongs to the cytochrome P450 family.</text>
</comment>
<comment type="cofactor">
    <cofactor evidence="1 8">
        <name>heme</name>
        <dbReference type="ChEBI" id="CHEBI:30413"/>
    </cofactor>
</comment>
<reference evidence="9" key="1">
    <citation type="journal article" date="2014" name="Int. J. Syst. Evol. Microbiol.">
        <title>Complete genome sequence of Corynebacterium casei LMG S-19264T (=DSM 44701T), isolated from a smear-ripened cheese.</title>
        <authorList>
            <consortium name="US DOE Joint Genome Institute (JGI-PGF)"/>
            <person name="Walter F."/>
            <person name="Albersmeier A."/>
            <person name="Kalinowski J."/>
            <person name="Ruckert C."/>
        </authorList>
    </citation>
    <scope>NUCLEOTIDE SEQUENCE</scope>
    <source>
        <strain evidence="9">JCM 4815</strain>
    </source>
</reference>
<dbReference type="PANTHER" id="PTHR24286:SF24">
    <property type="entry name" value="LANOSTEROL 14-ALPHA DEMETHYLASE"/>
    <property type="match status" value="1"/>
</dbReference>
<feature type="binding site" description="axial binding residue" evidence="8">
    <location>
        <position position="373"/>
    </location>
    <ligand>
        <name>heme</name>
        <dbReference type="ChEBI" id="CHEBI:30413"/>
    </ligand>
    <ligandPart>
        <name>Fe</name>
        <dbReference type="ChEBI" id="CHEBI:18248"/>
    </ligandPart>
</feature>
<proteinExistence type="inferred from homology"/>
<organism evidence="9 10">
    <name type="scientific">Streptomyces poonensis</name>
    <dbReference type="NCBI Taxonomy" id="68255"/>
    <lineage>
        <taxon>Bacteria</taxon>
        <taxon>Bacillati</taxon>
        <taxon>Actinomycetota</taxon>
        <taxon>Actinomycetes</taxon>
        <taxon>Kitasatosporales</taxon>
        <taxon>Streptomycetaceae</taxon>
        <taxon>Streptomyces</taxon>
    </lineage>
</organism>
<gene>
    <name evidence="9" type="primary">cypC</name>
    <name evidence="9" type="ORF">GCM10010365_55650</name>
</gene>
<comment type="caution">
    <text evidence="9">The sequence shown here is derived from an EMBL/GenBank/DDBJ whole genome shotgun (WGS) entry which is preliminary data.</text>
</comment>
<protein>
    <submittedName>
        <fullName evidence="9">Fatty-acid peroxygenase</fullName>
    </submittedName>
</protein>
<dbReference type="GO" id="GO:0004497">
    <property type="term" value="F:monooxygenase activity"/>
    <property type="evidence" value="ECO:0007669"/>
    <property type="project" value="UniProtKB-KW"/>
</dbReference>
<keyword evidence="5" id="KW-0560">Oxidoreductase</keyword>
<reference evidence="9" key="2">
    <citation type="submission" date="2020-09" db="EMBL/GenBank/DDBJ databases">
        <authorList>
            <person name="Sun Q."/>
            <person name="Ohkuma M."/>
        </authorList>
    </citation>
    <scope>NUCLEOTIDE SEQUENCE</scope>
    <source>
        <strain evidence="9">JCM 4815</strain>
    </source>
</reference>
<evidence type="ECO:0000256" key="7">
    <source>
        <dbReference type="ARBA" id="ARBA00023033"/>
    </source>
</evidence>
<dbReference type="PRINTS" id="PR00463">
    <property type="entry name" value="EP450I"/>
</dbReference>
<dbReference type="InterPro" id="IPR036396">
    <property type="entry name" value="Cyt_P450_sf"/>
</dbReference>
<evidence type="ECO:0000256" key="8">
    <source>
        <dbReference type="PIRSR" id="PIRSR602401-1"/>
    </source>
</evidence>
<evidence type="ECO:0000256" key="5">
    <source>
        <dbReference type="ARBA" id="ARBA00023002"/>
    </source>
</evidence>
<dbReference type="InterPro" id="IPR001128">
    <property type="entry name" value="Cyt_P450"/>
</dbReference>
<dbReference type="Proteomes" id="UP000622166">
    <property type="component" value="Unassembled WGS sequence"/>
</dbReference>
<evidence type="ECO:0000256" key="1">
    <source>
        <dbReference type="ARBA" id="ARBA00001971"/>
    </source>
</evidence>
<evidence type="ECO:0000256" key="2">
    <source>
        <dbReference type="ARBA" id="ARBA00010617"/>
    </source>
</evidence>
<keyword evidence="10" id="KW-1185">Reference proteome</keyword>
<keyword evidence="3 8" id="KW-0349">Heme</keyword>
<dbReference type="CDD" id="cd11067">
    <property type="entry name" value="CYP152"/>
    <property type="match status" value="1"/>
</dbReference>
<dbReference type="InterPro" id="IPR002401">
    <property type="entry name" value="Cyt_P450_E_grp-I"/>
</dbReference>
<dbReference type="SUPFAM" id="SSF48264">
    <property type="entry name" value="Cytochrome P450"/>
    <property type="match status" value="1"/>
</dbReference>
<dbReference type="EMBL" id="BMVW01000013">
    <property type="protein sequence ID" value="GGZ28168.1"/>
    <property type="molecule type" value="Genomic_DNA"/>
</dbReference>
<keyword evidence="4 8" id="KW-0479">Metal-binding</keyword>
<dbReference type="Pfam" id="PF00067">
    <property type="entry name" value="p450"/>
    <property type="match status" value="1"/>
</dbReference>
<dbReference type="GO" id="GO:0016705">
    <property type="term" value="F:oxidoreductase activity, acting on paired donors, with incorporation or reduction of molecular oxygen"/>
    <property type="evidence" value="ECO:0007669"/>
    <property type="project" value="InterPro"/>
</dbReference>